<comment type="caution">
    <text evidence="1">The sequence shown here is derived from an EMBL/GenBank/DDBJ whole genome shotgun (WGS) entry which is preliminary data.</text>
</comment>
<gene>
    <name evidence="1" type="ORF">CROQUDRAFT_91036</name>
</gene>
<evidence type="ECO:0000313" key="2">
    <source>
        <dbReference type="Proteomes" id="UP000886653"/>
    </source>
</evidence>
<name>A0A9P6TDF7_9BASI</name>
<dbReference type="AlphaFoldDB" id="A0A9P6TDF7"/>
<accession>A0A9P6TDF7</accession>
<proteinExistence type="predicted"/>
<protein>
    <submittedName>
        <fullName evidence="1">Uncharacterized protein</fullName>
    </submittedName>
</protein>
<sequence length="123" mass="13749">MVRVTCEPGVTILFLSPTPWWTLVLLDFYRSRLQRYSPFSSANTSHNLEIYPTEVTYSTPHFRPAFNSAYPEPCFGLIQPRLLCFSSPAGPRFVPTVNRSGGVAASSPLILGDYALFASVRRC</sequence>
<evidence type="ECO:0000313" key="1">
    <source>
        <dbReference type="EMBL" id="KAG0147714.1"/>
    </source>
</evidence>
<dbReference type="Proteomes" id="UP000886653">
    <property type="component" value="Unassembled WGS sequence"/>
</dbReference>
<keyword evidence="2" id="KW-1185">Reference proteome</keyword>
<reference evidence="1" key="1">
    <citation type="submission" date="2013-11" db="EMBL/GenBank/DDBJ databases">
        <title>Genome sequence of the fusiform rust pathogen reveals effectors for host alternation and coevolution with pine.</title>
        <authorList>
            <consortium name="DOE Joint Genome Institute"/>
            <person name="Smith K."/>
            <person name="Pendleton A."/>
            <person name="Kubisiak T."/>
            <person name="Anderson C."/>
            <person name="Salamov A."/>
            <person name="Aerts A."/>
            <person name="Riley R."/>
            <person name="Clum A."/>
            <person name="Lindquist E."/>
            <person name="Ence D."/>
            <person name="Campbell M."/>
            <person name="Kronenberg Z."/>
            <person name="Feau N."/>
            <person name="Dhillon B."/>
            <person name="Hamelin R."/>
            <person name="Burleigh J."/>
            <person name="Smith J."/>
            <person name="Yandell M."/>
            <person name="Nelson C."/>
            <person name="Grigoriev I."/>
            <person name="Davis J."/>
        </authorList>
    </citation>
    <scope>NUCLEOTIDE SEQUENCE</scope>
    <source>
        <strain evidence="1">G11</strain>
    </source>
</reference>
<organism evidence="1 2">
    <name type="scientific">Cronartium quercuum f. sp. fusiforme G11</name>
    <dbReference type="NCBI Taxonomy" id="708437"/>
    <lineage>
        <taxon>Eukaryota</taxon>
        <taxon>Fungi</taxon>
        <taxon>Dikarya</taxon>
        <taxon>Basidiomycota</taxon>
        <taxon>Pucciniomycotina</taxon>
        <taxon>Pucciniomycetes</taxon>
        <taxon>Pucciniales</taxon>
        <taxon>Coleosporiaceae</taxon>
        <taxon>Cronartium</taxon>
    </lineage>
</organism>
<dbReference type="EMBL" id="MU167244">
    <property type="protein sequence ID" value="KAG0147714.1"/>
    <property type="molecule type" value="Genomic_DNA"/>
</dbReference>